<organism evidence="5">
    <name type="scientific">hydrothermal vent metagenome</name>
    <dbReference type="NCBI Taxonomy" id="652676"/>
    <lineage>
        <taxon>unclassified sequences</taxon>
        <taxon>metagenomes</taxon>
        <taxon>ecological metagenomes</taxon>
    </lineage>
</organism>
<dbReference type="InterPro" id="IPR003313">
    <property type="entry name" value="AraC-bd"/>
</dbReference>
<accession>A0A3B0UZA6</accession>
<dbReference type="GO" id="GO:0006355">
    <property type="term" value="P:regulation of DNA-templated transcription"/>
    <property type="evidence" value="ECO:0007669"/>
    <property type="project" value="InterPro"/>
</dbReference>
<gene>
    <name evidence="5" type="ORF">MNBD_CHLOROFLEXI01-3572</name>
</gene>
<sequence length="180" mass="20593">MRNKTLPLTQEKKIWRIPRLGDVELFRAKHLKHSFPRHTHERYAIGIIEQGALGFFYRGENVVAAPGNINLCIPGEVHTGQPAADDGWTYRMFYFDAEILQDVASDIAERPRDIPFFQSGVIDNLYLAQQLRQLHIQLENRAAPLLEQECALLEVLAQLIVRHADDPPPLRHKSQEPNAV</sequence>
<proteinExistence type="predicted"/>
<dbReference type="PANTHER" id="PTHR46796:SF2">
    <property type="entry name" value="TRANSCRIPTIONAL REGULATORY PROTEIN"/>
    <property type="match status" value="1"/>
</dbReference>
<dbReference type="EMBL" id="UOEU01000098">
    <property type="protein sequence ID" value="VAW30857.1"/>
    <property type="molecule type" value="Genomic_DNA"/>
</dbReference>
<protein>
    <recommendedName>
        <fullName evidence="4">AraC-type arabinose-binding/dimerisation domain-containing protein</fullName>
    </recommendedName>
</protein>
<dbReference type="InterPro" id="IPR037923">
    <property type="entry name" value="HTH-like"/>
</dbReference>
<name>A0A3B0UZA6_9ZZZZ</name>
<keyword evidence="3" id="KW-0804">Transcription</keyword>
<evidence type="ECO:0000256" key="3">
    <source>
        <dbReference type="ARBA" id="ARBA00023163"/>
    </source>
</evidence>
<dbReference type="PANTHER" id="PTHR46796">
    <property type="entry name" value="HTH-TYPE TRANSCRIPTIONAL ACTIVATOR RHAS-RELATED"/>
    <property type="match status" value="1"/>
</dbReference>
<dbReference type="AlphaFoldDB" id="A0A3B0UZA6"/>
<dbReference type="Pfam" id="PF02311">
    <property type="entry name" value="AraC_binding"/>
    <property type="match status" value="1"/>
</dbReference>
<dbReference type="GO" id="GO:0003677">
    <property type="term" value="F:DNA binding"/>
    <property type="evidence" value="ECO:0007669"/>
    <property type="project" value="UniProtKB-KW"/>
</dbReference>
<feature type="non-terminal residue" evidence="5">
    <location>
        <position position="180"/>
    </location>
</feature>
<keyword evidence="1" id="KW-0805">Transcription regulation</keyword>
<evidence type="ECO:0000256" key="1">
    <source>
        <dbReference type="ARBA" id="ARBA00023015"/>
    </source>
</evidence>
<evidence type="ECO:0000256" key="2">
    <source>
        <dbReference type="ARBA" id="ARBA00023125"/>
    </source>
</evidence>
<dbReference type="InterPro" id="IPR050204">
    <property type="entry name" value="AraC_XylS_family_regulators"/>
</dbReference>
<evidence type="ECO:0000259" key="4">
    <source>
        <dbReference type="Pfam" id="PF02311"/>
    </source>
</evidence>
<evidence type="ECO:0000313" key="5">
    <source>
        <dbReference type="EMBL" id="VAW30857.1"/>
    </source>
</evidence>
<feature type="domain" description="AraC-type arabinose-binding/dimerisation" evidence="4">
    <location>
        <begin position="21"/>
        <end position="149"/>
    </location>
</feature>
<dbReference type="SUPFAM" id="SSF51215">
    <property type="entry name" value="Regulatory protein AraC"/>
    <property type="match status" value="1"/>
</dbReference>
<reference evidence="5" key="1">
    <citation type="submission" date="2018-06" db="EMBL/GenBank/DDBJ databases">
        <authorList>
            <person name="Zhirakovskaya E."/>
        </authorList>
    </citation>
    <scope>NUCLEOTIDE SEQUENCE</scope>
</reference>
<keyword evidence="2" id="KW-0238">DNA-binding</keyword>